<dbReference type="InterPro" id="IPR002059">
    <property type="entry name" value="CSP_DNA-bd"/>
</dbReference>
<dbReference type="SMART" id="SM00357">
    <property type="entry name" value="CSP"/>
    <property type="match status" value="1"/>
</dbReference>
<comment type="subcellular location">
    <subcellularLocation>
        <location evidence="1 7">Cytoplasm</location>
    </subcellularLocation>
</comment>
<sequence length="66" mass="7146">MKGTIKTILADKNFGFITPEEGAKDIFFHATSLSGVEFSQLKTGDVVNFDVEESDKGPRAVNVARA</sequence>
<keyword evidence="4" id="KW-0238">DNA-binding</keyword>
<dbReference type="GO" id="GO:0003677">
    <property type="term" value="F:DNA binding"/>
    <property type="evidence" value="ECO:0007669"/>
    <property type="project" value="UniProtKB-KW"/>
</dbReference>
<keyword evidence="2" id="KW-0963">Cytoplasm</keyword>
<accession>A0A1F6M9W5</accession>
<evidence type="ECO:0000313" key="10">
    <source>
        <dbReference type="Proteomes" id="UP000176413"/>
    </source>
</evidence>
<comment type="caution">
    <text evidence="9">The sequence shown here is derived from an EMBL/GenBank/DDBJ whole genome shotgun (WGS) entry which is preliminary data.</text>
</comment>
<dbReference type="InterPro" id="IPR019844">
    <property type="entry name" value="CSD_CS"/>
</dbReference>
<dbReference type="InterPro" id="IPR011129">
    <property type="entry name" value="CSD"/>
</dbReference>
<dbReference type="PANTHER" id="PTHR46565">
    <property type="entry name" value="COLD SHOCK DOMAIN PROTEIN 2"/>
    <property type="match status" value="1"/>
</dbReference>
<dbReference type="InterPro" id="IPR012340">
    <property type="entry name" value="NA-bd_OB-fold"/>
</dbReference>
<evidence type="ECO:0000256" key="2">
    <source>
        <dbReference type="ARBA" id="ARBA00022490"/>
    </source>
</evidence>
<dbReference type="Gene3D" id="2.40.50.140">
    <property type="entry name" value="Nucleic acid-binding proteins"/>
    <property type="match status" value="1"/>
</dbReference>
<dbReference type="Proteomes" id="UP000176413">
    <property type="component" value="Unassembled WGS sequence"/>
</dbReference>
<dbReference type="Pfam" id="PF00313">
    <property type="entry name" value="CSD"/>
    <property type="match status" value="1"/>
</dbReference>
<dbReference type="PIRSF" id="PIRSF002599">
    <property type="entry name" value="Cold_shock_A"/>
    <property type="match status" value="1"/>
</dbReference>
<protein>
    <submittedName>
        <fullName evidence="9">Cold-shock protein</fullName>
    </submittedName>
</protein>
<dbReference type="SUPFAM" id="SSF50249">
    <property type="entry name" value="Nucleic acid-binding proteins"/>
    <property type="match status" value="1"/>
</dbReference>
<keyword evidence="6" id="KW-0804">Transcription</keyword>
<evidence type="ECO:0000256" key="1">
    <source>
        <dbReference type="ARBA" id="ARBA00004496"/>
    </source>
</evidence>
<reference evidence="9 10" key="1">
    <citation type="journal article" date="2016" name="Nat. Commun.">
        <title>Thousands of microbial genomes shed light on interconnected biogeochemical processes in an aquifer system.</title>
        <authorList>
            <person name="Anantharaman K."/>
            <person name="Brown C.T."/>
            <person name="Hug L.A."/>
            <person name="Sharon I."/>
            <person name="Castelle C.J."/>
            <person name="Probst A.J."/>
            <person name="Thomas B.C."/>
            <person name="Singh A."/>
            <person name="Wilkins M.J."/>
            <person name="Karaoz U."/>
            <person name="Brodie E.L."/>
            <person name="Williams K.H."/>
            <person name="Hubbard S.S."/>
            <person name="Banfield J.F."/>
        </authorList>
    </citation>
    <scope>NUCLEOTIDE SEQUENCE [LARGE SCALE GENOMIC DNA]</scope>
</reference>
<evidence type="ECO:0000313" key="9">
    <source>
        <dbReference type="EMBL" id="OGH68358.1"/>
    </source>
</evidence>
<keyword evidence="5" id="KW-0010">Activator</keyword>
<dbReference type="GO" id="GO:0005737">
    <property type="term" value="C:cytoplasm"/>
    <property type="evidence" value="ECO:0007669"/>
    <property type="project" value="UniProtKB-SubCell"/>
</dbReference>
<dbReference type="AlphaFoldDB" id="A0A1F6M9W5"/>
<dbReference type="PROSITE" id="PS51857">
    <property type="entry name" value="CSD_2"/>
    <property type="match status" value="1"/>
</dbReference>
<name>A0A1F6M9W5_9BACT</name>
<feature type="domain" description="CSD" evidence="8">
    <location>
        <begin position="1"/>
        <end position="65"/>
    </location>
</feature>
<dbReference type="InterPro" id="IPR012156">
    <property type="entry name" value="Cold_shock_CspA"/>
</dbReference>
<dbReference type="EMBL" id="MFQA01000046">
    <property type="protein sequence ID" value="OGH68358.1"/>
    <property type="molecule type" value="Genomic_DNA"/>
</dbReference>
<evidence type="ECO:0000256" key="7">
    <source>
        <dbReference type="RuleBase" id="RU000408"/>
    </source>
</evidence>
<keyword evidence="3" id="KW-0805">Transcription regulation</keyword>
<dbReference type="PRINTS" id="PR00050">
    <property type="entry name" value="COLDSHOCK"/>
</dbReference>
<evidence type="ECO:0000256" key="5">
    <source>
        <dbReference type="ARBA" id="ARBA00023159"/>
    </source>
</evidence>
<gene>
    <name evidence="9" type="ORF">A3D53_03640</name>
</gene>
<dbReference type="PROSITE" id="PS00352">
    <property type="entry name" value="CSD_1"/>
    <property type="match status" value="1"/>
</dbReference>
<proteinExistence type="predicted"/>
<evidence type="ECO:0000259" key="8">
    <source>
        <dbReference type="PROSITE" id="PS51857"/>
    </source>
</evidence>
<evidence type="ECO:0000256" key="6">
    <source>
        <dbReference type="ARBA" id="ARBA00023163"/>
    </source>
</evidence>
<evidence type="ECO:0000256" key="4">
    <source>
        <dbReference type="ARBA" id="ARBA00023125"/>
    </source>
</evidence>
<dbReference type="CDD" id="cd04458">
    <property type="entry name" value="CSP_CDS"/>
    <property type="match status" value="1"/>
</dbReference>
<evidence type="ECO:0000256" key="3">
    <source>
        <dbReference type="ARBA" id="ARBA00023015"/>
    </source>
</evidence>
<dbReference type="PANTHER" id="PTHR46565:SF20">
    <property type="entry name" value="COLD SHOCK DOMAIN-CONTAINING PROTEIN 4"/>
    <property type="match status" value="1"/>
</dbReference>
<organism evidence="9 10">
    <name type="scientific">Candidatus Magasanikbacteria bacterium RIFCSPHIGHO2_02_FULL_45_10</name>
    <dbReference type="NCBI Taxonomy" id="1798679"/>
    <lineage>
        <taxon>Bacteria</taxon>
        <taxon>Candidatus Magasanikiibacteriota</taxon>
    </lineage>
</organism>